<protein>
    <recommendedName>
        <fullName evidence="4">S-adenosyl-L-methionine-dependent methyltransferase</fullName>
    </recommendedName>
</protein>
<evidence type="ECO:0000256" key="1">
    <source>
        <dbReference type="SAM" id="MobiDB-lite"/>
    </source>
</evidence>
<evidence type="ECO:0008006" key="4">
    <source>
        <dbReference type="Google" id="ProtNLM"/>
    </source>
</evidence>
<dbReference type="AlphaFoldDB" id="A0AAV1ZN92"/>
<evidence type="ECO:0000313" key="3">
    <source>
        <dbReference type="Proteomes" id="UP001497382"/>
    </source>
</evidence>
<proteinExistence type="predicted"/>
<dbReference type="Proteomes" id="UP001497382">
    <property type="component" value="Unassembled WGS sequence"/>
</dbReference>
<organism evidence="2 3">
    <name type="scientific">Larinioides sclopetarius</name>
    <dbReference type="NCBI Taxonomy" id="280406"/>
    <lineage>
        <taxon>Eukaryota</taxon>
        <taxon>Metazoa</taxon>
        <taxon>Ecdysozoa</taxon>
        <taxon>Arthropoda</taxon>
        <taxon>Chelicerata</taxon>
        <taxon>Arachnida</taxon>
        <taxon>Araneae</taxon>
        <taxon>Araneomorphae</taxon>
        <taxon>Entelegynae</taxon>
        <taxon>Araneoidea</taxon>
        <taxon>Araneidae</taxon>
        <taxon>Larinioides</taxon>
    </lineage>
</organism>
<keyword evidence="3" id="KW-1185">Reference proteome</keyword>
<reference evidence="2 3" key="1">
    <citation type="submission" date="2024-04" db="EMBL/GenBank/DDBJ databases">
        <authorList>
            <person name="Rising A."/>
            <person name="Reimegard J."/>
            <person name="Sonavane S."/>
            <person name="Akerstrom W."/>
            <person name="Nylinder S."/>
            <person name="Hedman E."/>
            <person name="Kallberg Y."/>
        </authorList>
    </citation>
    <scope>NUCLEOTIDE SEQUENCE [LARGE SCALE GENOMIC DNA]</scope>
</reference>
<evidence type="ECO:0000313" key="2">
    <source>
        <dbReference type="EMBL" id="CAL1273287.1"/>
    </source>
</evidence>
<dbReference type="EMBL" id="CAXIEN010000066">
    <property type="protein sequence ID" value="CAL1273287.1"/>
    <property type="molecule type" value="Genomic_DNA"/>
</dbReference>
<sequence>MENSDLILGLNVYKHSEENRTPPEDYGESDSPSENDWKFNSNYDIDPYYEANDSPSTNKDKQISSSGVSNWIVEYSSVKYLNSHQDICSSVDCSIVPENPYYENNFTPPEAEDDFILGINVDPYSEGNRTPQEDWVDYCYDYGYYEESDSSQEKVRRGRSYYSSDECLAVENEQCLLLRFYEKLVDDLMEKFSIGYFDVCVSLRNMICNHRGVVNGRLPSKVDPGDKSYCLGYLHRYAPCHSIMISDSISTILNSPSTNVLSEKLSKNKLNIMFLGGGPGNDFVGFLTALHSYHNSILDLDVTVVDKMSGWEDIFIETVHKLKESEYGEVYHVFDDVNITTSFISVDLKNCDEWSIEMQNNLKKADLLFLVKCFSHVPNHDKLDVLQNIILYMKIGALLIFVDSPYPYKVFASVSRSLRPVYKSSKKSYHLKAKMLKFGFYNITACKAEIRVFQRH</sequence>
<gene>
    <name evidence="2" type="ORF">LARSCL_LOCUS6809</name>
</gene>
<comment type="caution">
    <text evidence="2">The sequence shown here is derived from an EMBL/GenBank/DDBJ whole genome shotgun (WGS) entry which is preliminary data.</text>
</comment>
<name>A0AAV1ZN92_9ARAC</name>
<feature type="compositionally biased region" description="Basic and acidic residues" evidence="1">
    <location>
        <begin position="14"/>
        <end position="23"/>
    </location>
</feature>
<feature type="region of interest" description="Disordered" evidence="1">
    <location>
        <begin position="1"/>
        <end position="39"/>
    </location>
</feature>
<accession>A0AAV1ZN92</accession>